<dbReference type="Pfam" id="PF05699">
    <property type="entry name" value="Dimer_Tnp_hAT"/>
    <property type="match status" value="1"/>
</dbReference>
<proteinExistence type="predicted"/>
<accession>A0A5E4GMX8</accession>
<dbReference type="InterPro" id="IPR012337">
    <property type="entry name" value="RNaseH-like_sf"/>
</dbReference>
<dbReference type="Proteomes" id="UP000327085">
    <property type="component" value="Unassembled WGS sequence"/>
</dbReference>
<reference evidence="3" key="1">
    <citation type="journal article" date="2020" name="Plant J.">
        <title>Transposons played a major role in the diversification between the closely related almond and peach genomes: results from the almond genome sequence.</title>
        <authorList>
            <person name="Alioto T."/>
            <person name="Alexiou K.G."/>
            <person name="Bardil A."/>
            <person name="Barteri F."/>
            <person name="Castanera R."/>
            <person name="Cruz F."/>
            <person name="Dhingra A."/>
            <person name="Duval H."/>
            <person name="Fernandez I Marti A."/>
            <person name="Frias L."/>
            <person name="Galan B."/>
            <person name="Garcia J.L."/>
            <person name="Howad W."/>
            <person name="Gomez-Garrido J."/>
            <person name="Gut M."/>
            <person name="Julca I."/>
            <person name="Morata J."/>
            <person name="Puigdomenech P."/>
            <person name="Ribeca P."/>
            <person name="Rubio Cabetas M.J."/>
            <person name="Vlasova A."/>
            <person name="Wirthensohn M."/>
            <person name="Garcia-Mas J."/>
            <person name="Gabaldon T."/>
            <person name="Casacuberta J.M."/>
            <person name="Arus P."/>
        </authorList>
    </citation>
    <scope>NUCLEOTIDE SEQUENCE [LARGE SCALE GENOMIC DNA]</scope>
    <source>
        <strain evidence="3">cv. Texas</strain>
    </source>
</reference>
<dbReference type="InterPro" id="IPR008906">
    <property type="entry name" value="HATC_C_dom"/>
</dbReference>
<evidence type="ECO:0000313" key="2">
    <source>
        <dbReference type="EMBL" id="VVA40908.1"/>
    </source>
</evidence>
<feature type="domain" description="HAT C-terminal dimerisation" evidence="1">
    <location>
        <begin position="111"/>
        <end position="180"/>
    </location>
</feature>
<evidence type="ECO:0000259" key="1">
    <source>
        <dbReference type="Pfam" id="PF05699"/>
    </source>
</evidence>
<feature type="non-terminal residue" evidence="2">
    <location>
        <position position="213"/>
    </location>
</feature>
<gene>
    <name evidence="2" type="ORF">ALMOND_2B017158</name>
</gene>
<dbReference type="OMA" id="IISARWD"/>
<dbReference type="Gramene" id="VVA40908">
    <property type="protein sequence ID" value="VVA40908"/>
    <property type="gene ID" value="Prudul26B017158"/>
</dbReference>
<dbReference type="EMBL" id="CABIKO010001112">
    <property type="protein sequence ID" value="VVA40908.1"/>
    <property type="molecule type" value="Genomic_DNA"/>
</dbReference>
<dbReference type="AlphaFoldDB" id="A0A5E4GMX8"/>
<sequence length="213" mass="24654">VYPTMGAIYELMRVVKEELEKKHGARWVIKIIDDRWYKTLYHDLHAAAYYLNPRYQYRPGVGDDGTLIRAVHKVYSKLDPASPAVGQFGNELTWFKDARRTFGEPTSVAARTKMSPTEWWIMYGTDAPTVRKLAIKVLSQTTSSSACERNWSTFALIHTKQRNRLAHSRLEKLVYCYYNMKLQIRDKEAKIDHVDCGDPLDVFDIAAEDDDTE</sequence>
<feature type="non-terminal residue" evidence="2">
    <location>
        <position position="1"/>
    </location>
</feature>
<dbReference type="SUPFAM" id="SSF53098">
    <property type="entry name" value="Ribonuclease H-like"/>
    <property type="match status" value="1"/>
</dbReference>
<name>A0A5E4GMX8_PRUDU</name>
<dbReference type="InParanoid" id="A0A5E4GMX8"/>
<evidence type="ECO:0000313" key="3">
    <source>
        <dbReference type="Proteomes" id="UP000327085"/>
    </source>
</evidence>
<dbReference type="GO" id="GO:0046983">
    <property type="term" value="F:protein dimerization activity"/>
    <property type="evidence" value="ECO:0007669"/>
    <property type="project" value="InterPro"/>
</dbReference>
<organism evidence="2 3">
    <name type="scientific">Prunus dulcis</name>
    <name type="common">Almond</name>
    <name type="synonym">Amygdalus dulcis</name>
    <dbReference type="NCBI Taxonomy" id="3755"/>
    <lineage>
        <taxon>Eukaryota</taxon>
        <taxon>Viridiplantae</taxon>
        <taxon>Streptophyta</taxon>
        <taxon>Embryophyta</taxon>
        <taxon>Tracheophyta</taxon>
        <taxon>Spermatophyta</taxon>
        <taxon>Magnoliopsida</taxon>
        <taxon>eudicotyledons</taxon>
        <taxon>Gunneridae</taxon>
        <taxon>Pentapetalae</taxon>
        <taxon>rosids</taxon>
        <taxon>fabids</taxon>
        <taxon>Rosales</taxon>
        <taxon>Rosaceae</taxon>
        <taxon>Amygdaloideae</taxon>
        <taxon>Amygdaleae</taxon>
        <taxon>Prunus</taxon>
    </lineage>
</organism>
<protein>
    <submittedName>
        <fullName evidence="2">PREDICTED: LOW QUALITY PROTEIN</fullName>
    </submittedName>
</protein>